<dbReference type="OrthoDB" id="9791198at2"/>
<dbReference type="SUPFAM" id="SSF54427">
    <property type="entry name" value="NTF2-like"/>
    <property type="match status" value="1"/>
</dbReference>
<proteinExistence type="predicted"/>
<evidence type="ECO:0000313" key="2">
    <source>
        <dbReference type="Proteomes" id="UP000197065"/>
    </source>
</evidence>
<keyword evidence="2" id="KW-1185">Reference proteome</keyword>
<dbReference type="EMBL" id="FYEH01000013">
    <property type="protein sequence ID" value="SNB75416.1"/>
    <property type="molecule type" value="Genomic_DNA"/>
</dbReference>
<protein>
    <recommendedName>
        <fullName evidence="3">DUF4440 domain-containing protein</fullName>
    </recommendedName>
</protein>
<organism evidence="1 2">
    <name type="scientific">Arboricoccus pini</name>
    <dbReference type="NCBI Taxonomy" id="1963835"/>
    <lineage>
        <taxon>Bacteria</taxon>
        <taxon>Pseudomonadati</taxon>
        <taxon>Pseudomonadota</taxon>
        <taxon>Alphaproteobacteria</taxon>
        <taxon>Geminicoccales</taxon>
        <taxon>Geminicoccaceae</taxon>
        <taxon>Arboricoccus</taxon>
    </lineage>
</organism>
<evidence type="ECO:0000313" key="1">
    <source>
        <dbReference type="EMBL" id="SNB75416.1"/>
    </source>
</evidence>
<sequence length="127" mass="14595">MEINRPDVVAEIEALFARYEQALVANDVEVLDHMFWDDPRTLRYGVAEVLHGIQAIREYRRAVNWGNATRILEGTRITTFGRDMAVVNTEFRRGGAELHGRQSQTWVRLPEGWRIVSAHVSHQVAAR</sequence>
<evidence type="ECO:0008006" key="3">
    <source>
        <dbReference type="Google" id="ProtNLM"/>
    </source>
</evidence>
<dbReference type="AlphaFoldDB" id="A0A212RS69"/>
<name>A0A212RS69_9PROT</name>
<dbReference type="NCBIfam" id="NF033625">
    <property type="entry name" value="HpxZ"/>
    <property type="match status" value="1"/>
</dbReference>
<dbReference type="Pfam" id="PF11533">
    <property type="entry name" value="AtzH-like"/>
    <property type="match status" value="1"/>
</dbReference>
<dbReference type="RefSeq" id="WP_088562468.1">
    <property type="nucleotide sequence ID" value="NZ_FYEH01000013.1"/>
</dbReference>
<reference evidence="1 2" key="1">
    <citation type="submission" date="2017-06" db="EMBL/GenBank/DDBJ databases">
        <authorList>
            <person name="Kim H.J."/>
            <person name="Triplett B.A."/>
        </authorList>
    </citation>
    <scope>NUCLEOTIDE SEQUENCE [LARGE SCALE GENOMIC DNA]</scope>
    <source>
        <strain evidence="1 2">B29T1</strain>
    </source>
</reference>
<dbReference type="Proteomes" id="UP000197065">
    <property type="component" value="Unassembled WGS sequence"/>
</dbReference>
<accession>A0A212RS69</accession>
<dbReference type="Gene3D" id="3.10.450.50">
    <property type="match status" value="1"/>
</dbReference>
<gene>
    <name evidence="1" type="ORF">SAMN07250955_11339</name>
</gene>
<dbReference type="InterPro" id="IPR032710">
    <property type="entry name" value="NTF2-like_dom_sf"/>
</dbReference>
<dbReference type="InterPro" id="IPR024507">
    <property type="entry name" value="AtzH-like"/>
</dbReference>